<sequence length="702" mass="79135">MWKLTSRFRPHINSNSWLIRHFSSGDATGLYGFDHLKTAKGFQRFVADAIERSGELVSYISGMPSSPDIIKAMDEISDTVGVCCVVDSAELCRQTHPDREFVEAAHKAAIDMNDYLHQLNTNQTLYAAVRKAEQDSNLLTEEASRTAHHLRMDFERGGIHLSPEKLDKVNNLTTNIFQLCSEFSGNIADDPGHVDIFPVSRVPRHLHHLLTPVYGGSPRGYKGSAHASKHRGFRIPTDQRTLSSILQWTSDEEVRKMVYVEGNSVPHANHGVLEKLIASRHELALMMGCNSYADFMVEPNLAKSPKVVTSFLQELSRTVKPKADQEFIAIRDFKREKCGDKSAELEPWDETYYTSMMKSSVNDVDTSVVASYFPLPQCIEGLKVLVESLFGATFHTVPLAPGESWHPDVIKMSLHHPDEGDLGYLYLDLYSRKGKYPGCASFAIKGGRKISDTEYQLPVLALVCNFSRASDSSVVKLNHSEVEVLFHEFGHALHSLLSRTDYQHFSGTRVALDLAEMPSNLFEYYAWDYRLLKRFARHHSTGETIPEKLVKSLQGARNMFAATEMQRQVFYALIDQMLFGEQPETPRDVSKLVAELKREHTSWNHVEGTHWHIRFSHLLNYGAGYYSYIYAKCFASTIWQSVCEEDPLSLSTGTLLREKFFKHGGAKDPAELLKDLAGKEIISVHGEGIVPATTCLLNELKL</sequence>
<evidence type="ECO:0000256" key="3">
    <source>
        <dbReference type="ARBA" id="ARBA00022670"/>
    </source>
</evidence>
<evidence type="ECO:0000313" key="12">
    <source>
        <dbReference type="EMBL" id="KAG5403968.1"/>
    </source>
</evidence>
<dbReference type="InterPro" id="IPR024079">
    <property type="entry name" value="MetalloPept_cat_dom_sf"/>
</dbReference>
<comment type="subcellular location">
    <subcellularLocation>
        <location evidence="1">Mitochondrion</location>
    </subcellularLocation>
</comment>
<evidence type="ECO:0000256" key="6">
    <source>
        <dbReference type="ARBA" id="ARBA00022833"/>
    </source>
</evidence>
<dbReference type="InterPro" id="IPR033851">
    <property type="entry name" value="M3A_MIP"/>
</dbReference>
<dbReference type="Gene3D" id="3.40.390.10">
    <property type="entry name" value="Collagenase (Catalytic Domain)"/>
    <property type="match status" value="1"/>
</dbReference>
<comment type="similarity">
    <text evidence="2 10">Belongs to the peptidase M3 family.</text>
</comment>
<evidence type="ECO:0000313" key="13">
    <source>
        <dbReference type="Proteomes" id="UP000823674"/>
    </source>
</evidence>
<evidence type="ECO:0000256" key="7">
    <source>
        <dbReference type="ARBA" id="ARBA00022946"/>
    </source>
</evidence>
<dbReference type="Pfam" id="PF01432">
    <property type="entry name" value="Peptidase_M3"/>
    <property type="match status" value="1"/>
</dbReference>
<organism evidence="12 13">
    <name type="scientific">Brassica rapa subsp. trilocularis</name>
    <dbReference type="NCBI Taxonomy" id="1813537"/>
    <lineage>
        <taxon>Eukaryota</taxon>
        <taxon>Viridiplantae</taxon>
        <taxon>Streptophyta</taxon>
        <taxon>Embryophyta</taxon>
        <taxon>Tracheophyta</taxon>
        <taxon>Spermatophyta</taxon>
        <taxon>Magnoliopsida</taxon>
        <taxon>eudicotyledons</taxon>
        <taxon>Gunneridae</taxon>
        <taxon>Pentapetalae</taxon>
        <taxon>rosids</taxon>
        <taxon>malvids</taxon>
        <taxon>Brassicales</taxon>
        <taxon>Brassicaceae</taxon>
        <taxon>Brassiceae</taxon>
        <taxon>Brassica</taxon>
    </lineage>
</organism>
<evidence type="ECO:0000256" key="2">
    <source>
        <dbReference type="ARBA" id="ARBA00006040"/>
    </source>
</evidence>
<keyword evidence="7" id="KW-0809">Transit peptide</keyword>
<keyword evidence="8 10" id="KW-0482">Metalloprotease</keyword>
<evidence type="ECO:0000256" key="4">
    <source>
        <dbReference type="ARBA" id="ARBA00022723"/>
    </source>
</evidence>
<keyword evidence="6 10" id="KW-0862">Zinc</keyword>
<dbReference type="InterPro" id="IPR024077">
    <property type="entry name" value="Neurolysin/TOP_dom2"/>
</dbReference>
<evidence type="ECO:0000256" key="8">
    <source>
        <dbReference type="ARBA" id="ARBA00023049"/>
    </source>
</evidence>
<protein>
    <recommendedName>
        <fullName evidence="11">Peptidase M3A/M3B catalytic domain-containing protein</fullName>
    </recommendedName>
</protein>
<dbReference type="CDD" id="cd06457">
    <property type="entry name" value="M3A_MIP"/>
    <property type="match status" value="1"/>
</dbReference>
<dbReference type="InterPro" id="IPR045090">
    <property type="entry name" value="Pept_M3A_M3B"/>
</dbReference>
<evidence type="ECO:0000256" key="1">
    <source>
        <dbReference type="ARBA" id="ARBA00004173"/>
    </source>
</evidence>
<proteinExistence type="inferred from homology"/>
<keyword evidence="4 10" id="KW-0479">Metal-binding</keyword>
<keyword evidence="13" id="KW-1185">Reference proteome</keyword>
<evidence type="ECO:0000256" key="10">
    <source>
        <dbReference type="RuleBase" id="RU003435"/>
    </source>
</evidence>
<dbReference type="InterPro" id="IPR001567">
    <property type="entry name" value="Pept_M3A_M3B_dom"/>
</dbReference>
<dbReference type="EMBL" id="JADBGQ010000003">
    <property type="protein sequence ID" value="KAG5403968.1"/>
    <property type="molecule type" value="Genomic_DNA"/>
</dbReference>
<evidence type="ECO:0000259" key="11">
    <source>
        <dbReference type="Pfam" id="PF01432"/>
    </source>
</evidence>
<evidence type="ECO:0000256" key="9">
    <source>
        <dbReference type="ARBA" id="ARBA00023128"/>
    </source>
</evidence>
<feature type="domain" description="Peptidase M3A/M3B catalytic" evidence="11">
    <location>
        <begin position="249"/>
        <end position="680"/>
    </location>
</feature>
<keyword evidence="3 10" id="KW-0645">Protease</keyword>
<dbReference type="SUPFAM" id="SSF55486">
    <property type="entry name" value="Metalloproteases ('zincins'), catalytic domain"/>
    <property type="match status" value="1"/>
</dbReference>
<comment type="caution">
    <text evidence="12">The sequence shown here is derived from an EMBL/GenBank/DDBJ whole genome shotgun (WGS) entry which is preliminary data.</text>
</comment>
<dbReference type="Gene3D" id="1.10.1370.10">
    <property type="entry name" value="Neurolysin, domain 3"/>
    <property type="match status" value="1"/>
</dbReference>
<dbReference type="PANTHER" id="PTHR11804">
    <property type="entry name" value="PROTEASE M3 THIMET OLIGOPEPTIDASE-RELATED"/>
    <property type="match status" value="1"/>
</dbReference>
<accession>A0ABQ7MZ66</accession>
<gene>
    <name evidence="12" type="primary">A03p016740.1_BraROA</name>
    <name evidence="12" type="ORF">IGI04_010087</name>
</gene>
<reference evidence="12 13" key="1">
    <citation type="submission" date="2021-03" db="EMBL/GenBank/DDBJ databases">
        <authorList>
            <person name="King G.J."/>
            <person name="Bancroft I."/>
            <person name="Baten A."/>
            <person name="Bloomfield J."/>
            <person name="Borpatragohain P."/>
            <person name="He Z."/>
            <person name="Irish N."/>
            <person name="Irwin J."/>
            <person name="Liu K."/>
            <person name="Mauleon R.P."/>
            <person name="Moore J."/>
            <person name="Morris R."/>
            <person name="Ostergaard L."/>
            <person name="Wang B."/>
            <person name="Wells R."/>
        </authorList>
    </citation>
    <scope>NUCLEOTIDE SEQUENCE [LARGE SCALE GENOMIC DNA]</scope>
    <source>
        <strain evidence="12">R-o-18</strain>
        <tissue evidence="12">Leaf</tissue>
    </source>
</reference>
<comment type="cofactor">
    <cofactor evidence="10">
        <name>Zn(2+)</name>
        <dbReference type="ChEBI" id="CHEBI:29105"/>
    </cofactor>
    <text evidence="10">Binds 1 zinc ion.</text>
</comment>
<keyword evidence="5 10" id="KW-0378">Hydrolase</keyword>
<dbReference type="PANTHER" id="PTHR11804:SF79">
    <property type="entry name" value="MITOCHONDRIAL INTERMEDIATE PEPTIDASE"/>
    <property type="match status" value="1"/>
</dbReference>
<name>A0ABQ7MZ66_BRACM</name>
<keyword evidence="9" id="KW-0496">Mitochondrion</keyword>
<dbReference type="Proteomes" id="UP000823674">
    <property type="component" value="Chromosome A03"/>
</dbReference>
<evidence type="ECO:0000256" key="5">
    <source>
        <dbReference type="ARBA" id="ARBA00022801"/>
    </source>
</evidence>